<dbReference type="OrthoDB" id="9786032at2"/>
<sequence length="168" mass="19776">MEEWDAYNRNGEKLEGTLIRGKSIPEGMYHIVCEVFVEHKDGTYLCTKRAKAKEKFPEYYETTAGGSALKGEDKYSCIKRELMEETGIVCNDFTQVKRTIVDKESFIMYSFVCTVDYDKNSVKLQPGETEDYKWLTKEEFVKFINSNRIIKDQKERFYNYFLEKNIIG</sequence>
<dbReference type="STRING" id="714315.GCA_000516535_02150"/>
<evidence type="ECO:0000256" key="5">
    <source>
        <dbReference type="ARBA" id="ARBA00022801"/>
    </source>
</evidence>
<dbReference type="CDD" id="cd04693">
    <property type="entry name" value="NUDIX_Hydrolase"/>
    <property type="match status" value="1"/>
</dbReference>
<reference evidence="9 10" key="1">
    <citation type="submission" date="2019-07" db="EMBL/GenBank/DDBJ databases">
        <title>Complete Genome Sequence of Leptotrichia goodfellowii Strain JCM 16774.</title>
        <authorList>
            <person name="Watanabe S."/>
            <person name="Cui L."/>
        </authorList>
    </citation>
    <scope>NUCLEOTIDE SEQUENCE [LARGE SCALE GENOMIC DNA]</scope>
    <source>
        <strain evidence="9 10">JCM16774</strain>
    </source>
</reference>
<dbReference type="PROSITE" id="PS00893">
    <property type="entry name" value="NUDIX_BOX"/>
    <property type="match status" value="1"/>
</dbReference>
<protein>
    <submittedName>
        <fullName evidence="9">Hydrolase, NUDIX family</fullName>
    </submittedName>
</protein>
<dbReference type="RefSeq" id="WP_026738289.1">
    <property type="nucleotide sequence ID" value="NZ_AP019822.1"/>
</dbReference>
<dbReference type="Pfam" id="PF00293">
    <property type="entry name" value="NUDIX"/>
    <property type="match status" value="1"/>
</dbReference>
<evidence type="ECO:0000256" key="3">
    <source>
        <dbReference type="ARBA" id="ARBA00009595"/>
    </source>
</evidence>
<dbReference type="SUPFAM" id="SSF55811">
    <property type="entry name" value="Nudix"/>
    <property type="match status" value="1"/>
</dbReference>
<evidence type="ECO:0000256" key="6">
    <source>
        <dbReference type="ARBA" id="ARBA00022842"/>
    </source>
</evidence>
<evidence type="ECO:0000256" key="4">
    <source>
        <dbReference type="ARBA" id="ARBA00022723"/>
    </source>
</evidence>
<dbReference type="GO" id="GO:0005829">
    <property type="term" value="C:cytosol"/>
    <property type="evidence" value="ECO:0007669"/>
    <property type="project" value="TreeGrafter"/>
</dbReference>
<dbReference type="AlphaFoldDB" id="A0A510JDP2"/>
<gene>
    <name evidence="9" type="ORF">JCM16774_2155</name>
</gene>
<proteinExistence type="inferred from homology"/>
<comment type="cofactor">
    <cofactor evidence="2">
        <name>Zn(2+)</name>
        <dbReference type="ChEBI" id="CHEBI:29105"/>
    </cofactor>
</comment>
<dbReference type="GO" id="GO:0046872">
    <property type="term" value="F:metal ion binding"/>
    <property type="evidence" value="ECO:0007669"/>
    <property type="project" value="UniProtKB-KW"/>
</dbReference>
<dbReference type="GO" id="GO:0035529">
    <property type="term" value="F:NADH pyrophosphatase activity"/>
    <property type="evidence" value="ECO:0007669"/>
    <property type="project" value="TreeGrafter"/>
</dbReference>
<keyword evidence="5 9" id="KW-0378">Hydrolase</keyword>
<evidence type="ECO:0000256" key="2">
    <source>
        <dbReference type="ARBA" id="ARBA00001947"/>
    </source>
</evidence>
<dbReference type="EMBL" id="AP019822">
    <property type="protein sequence ID" value="BBM37196.1"/>
    <property type="molecule type" value="Genomic_DNA"/>
</dbReference>
<dbReference type="Proteomes" id="UP000321606">
    <property type="component" value="Chromosome"/>
</dbReference>
<comment type="cofactor">
    <cofactor evidence="1">
        <name>Mg(2+)</name>
        <dbReference type="ChEBI" id="CHEBI:18420"/>
    </cofactor>
</comment>
<dbReference type="PANTHER" id="PTHR42904:SF6">
    <property type="entry name" value="NAD-CAPPED RNA HYDROLASE NUDT12"/>
    <property type="match status" value="1"/>
</dbReference>
<dbReference type="Gene3D" id="3.90.79.10">
    <property type="entry name" value="Nucleoside Triphosphate Pyrophosphohydrolase"/>
    <property type="match status" value="1"/>
</dbReference>
<accession>A0A510JDP2</accession>
<keyword evidence="4" id="KW-0479">Metal-binding</keyword>
<dbReference type="KEGG" id="lgo:JCM16774_2155"/>
<dbReference type="GO" id="GO:0006742">
    <property type="term" value="P:NADP+ catabolic process"/>
    <property type="evidence" value="ECO:0007669"/>
    <property type="project" value="TreeGrafter"/>
</dbReference>
<dbReference type="GO" id="GO:0019677">
    <property type="term" value="P:NAD+ catabolic process"/>
    <property type="evidence" value="ECO:0007669"/>
    <property type="project" value="TreeGrafter"/>
</dbReference>
<dbReference type="InterPro" id="IPR015797">
    <property type="entry name" value="NUDIX_hydrolase-like_dom_sf"/>
</dbReference>
<feature type="domain" description="Nudix hydrolase" evidence="8">
    <location>
        <begin position="28"/>
        <end position="157"/>
    </location>
</feature>
<name>A0A510JDP2_9FUSO</name>
<organism evidence="9 10">
    <name type="scientific">Pseudoleptotrichia goodfellowii</name>
    <dbReference type="NCBI Taxonomy" id="157692"/>
    <lineage>
        <taxon>Bacteria</taxon>
        <taxon>Fusobacteriati</taxon>
        <taxon>Fusobacteriota</taxon>
        <taxon>Fusobacteriia</taxon>
        <taxon>Fusobacteriales</taxon>
        <taxon>Leptotrichiaceae</taxon>
        <taxon>Pseudoleptotrichia</taxon>
    </lineage>
</organism>
<evidence type="ECO:0000313" key="9">
    <source>
        <dbReference type="EMBL" id="BBM37196.1"/>
    </source>
</evidence>
<dbReference type="InterPro" id="IPR050241">
    <property type="entry name" value="NAD-cap_RNA_hydrolase_NudC"/>
</dbReference>
<keyword evidence="6" id="KW-0460">Magnesium</keyword>
<dbReference type="InterPro" id="IPR020084">
    <property type="entry name" value="NUDIX_hydrolase_CS"/>
</dbReference>
<dbReference type="InterPro" id="IPR000086">
    <property type="entry name" value="NUDIX_hydrolase_dom"/>
</dbReference>
<comment type="similarity">
    <text evidence="3">Belongs to the Nudix hydrolase family. NudC subfamily.</text>
</comment>
<evidence type="ECO:0000313" key="10">
    <source>
        <dbReference type="Proteomes" id="UP000321606"/>
    </source>
</evidence>
<dbReference type="PROSITE" id="PS51462">
    <property type="entry name" value="NUDIX"/>
    <property type="match status" value="1"/>
</dbReference>
<dbReference type="PANTHER" id="PTHR42904">
    <property type="entry name" value="NUDIX HYDROLASE, NUDC SUBFAMILY"/>
    <property type="match status" value="1"/>
</dbReference>
<evidence type="ECO:0000259" key="8">
    <source>
        <dbReference type="PROSITE" id="PS51462"/>
    </source>
</evidence>
<evidence type="ECO:0000256" key="1">
    <source>
        <dbReference type="ARBA" id="ARBA00001946"/>
    </source>
</evidence>
<evidence type="ECO:0000256" key="7">
    <source>
        <dbReference type="ARBA" id="ARBA00023679"/>
    </source>
</evidence>
<comment type="catalytic activity">
    <reaction evidence="7">
        <text>a 5'-end NAD(+)-phospho-ribonucleoside in mRNA + H2O = a 5'-end phospho-adenosine-phospho-ribonucleoside in mRNA + beta-nicotinamide D-ribonucleotide + 2 H(+)</text>
        <dbReference type="Rhea" id="RHEA:60876"/>
        <dbReference type="Rhea" id="RHEA-COMP:15698"/>
        <dbReference type="Rhea" id="RHEA-COMP:15719"/>
        <dbReference type="ChEBI" id="CHEBI:14649"/>
        <dbReference type="ChEBI" id="CHEBI:15377"/>
        <dbReference type="ChEBI" id="CHEBI:15378"/>
        <dbReference type="ChEBI" id="CHEBI:144029"/>
        <dbReference type="ChEBI" id="CHEBI:144051"/>
    </reaction>
    <physiologicalReaction direction="left-to-right" evidence="7">
        <dbReference type="Rhea" id="RHEA:60877"/>
    </physiologicalReaction>
</comment>